<gene>
    <name evidence="2" type="ORF">OIDMADRAFT_125924</name>
</gene>
<dbReference type="InterPro" id="IPR010730">
    <property type="entry name" value="HET"/>
</dbReference>
<dbReference type="HOGENOM" id="CLU_002639_5_4_1"/>
<evidence type="ECO:0000313" key="2">
    <source>
        <dbReference type="EMBL" id="KIM99737.1"/>
    </source>
</evidence>
<dbReference type="InParanoid" id="A0A0C3DCS0"/>
<name>A0A0C3DCS0_OIDMZ</name>
<protein>
    <recommendedName>
        <fullName evidence="1">Heterokaryon incompatibility domain-containing protein</fullName>
    </recommendedName>
</protein>
<sequence length="464" mass="52503">LPTRVLDVGKSNELGDVDTIQLIATDEQQAPYVVLSHCWGPREDAARVKTTTTESLDAHLVGILVEELPRSFQDAIVVTRNLNIRYLWIDSLCIVQDLASDWEEEAGKMGDYYERAAITISALCSPSSHTGFLRNRWLSNSRLDFRLENYENINIRKASSPFGSEVGNKVPLWKRAWVVQERCLSSRILHFGSEQMYWECRQCFVHEDGRRLIRSSDGARMGPGCFLPTGNKLVEKSYVRWYQLIAAYSKRALSVEDDRLPALGGIVVRFQKLIKSEYLAGIWKDDIIRGLLWCRKNDGPHRRRGFNSSRKLPSWSWAAIGSPVVWTPMLAAGRLSTDCNVIEARVTPQGPIHLGRVTEASIQLCGFLMQSSLMAFTTHLGPHGQLTKFENNPIYTSMDGVGSDIIEAHFLYMANDTRTYYWLTLTQCTSGDQLLYKRVGILYANKAEHGHLLKDAEQTLVTIV</sequence>
<reference evidence="2 3" key="1">
    <citation type="submission" date="2014-04" db="EMBL/GenBank/DDBJ databases">
        <authorList>
            <consortium name="DOE Joint Genome Institute"/>
            <person name="Kuo A."/>
            <person name="Martino E."/>
            <person name="Perotto S."/>
            <person name="Kohler A."/>
            <person name="Nagy L.G."/>
            <person name="Floudas D."/>
            <person name="Copeland A."/>
            <person name="Barry K.W."/>
            <person name="Cichocki N."/>
            <person name="Veneault-Fourrey C."/>
            <person name="LaButti K."/>
            <person name="Lindquist E.A."/>
            <person name="Lipzen A."/>
            <person name="Lundell T."/>
            <person name="Morin E."/>
            <person name="Murat C."/>
            <person name="Sun H."/>
            <person name="Tunlid A."/>
            <person name="Henrissat B."/>
            <person name="Grigoriev I.V."/>
            <person name="Hibbett D.S."/>
            <person name="Martin F."/>
            <person name="Nordberg H.P."/>
            <person name="Cantor M.N."/>
            <person name="Hua S.X."/>
        </authorList>
    </citation>
    <scope>NUCLEOTIDE SEQUENCE [LARGE SCALE GENOMIC DNA]</scope>
    <source>
        <strain evidence="2 3">Zn</strain>
    </source>
</reference>
<reference evidence="3" key="2">
    <citation type="submission" date="2015-01" db="EMBL/GenBank/DDBJ databases">
        <title>Evolutionary Origins and Diversification of the Mycorrhizal Mutualists.</title>
        <authorList>
            <consortium name="DOE Joint Genome Institute"/>
            <consortium name="Mycorrhizal Genomics Consortium"/>
            <person name="Kohler A."/>
            <person name="Kuo A."/>
            <person name="Nagy L.G."/>
            <person name="Floudas D."/>
            <person name="Copeland A."/>
            <person name="Barry K.W."/>
            <person name="Cichocki N."/>
            <person name="Veneault-Fourrey C."/>
            <person name="LaButti K."/>
            <person name="Lindquist E.A."/>
            <person name="Lipzen A."/>
            <person name="Lundell T."/>
            <person name="Morin E."/>
            <person name="Murat C."/>
            <person name="Riley R."/>
            <person name="Ohm R."/>
            <person name="Sun H."/>
            <person name="Tunlid A."/>
            <person name="Henrissat B."/>
            <person name="Grigoriev I.V."/>
            <person name="Hibbett D.S."/>
            <person name="Martin F."/>
        </authorList>
    </citation>
    <scope>NUCLEOTIDE SEQUENCE [LARGE SCALE GENOMIC DNA]</scope>
    <source>
        <strain evidence="3">Zn</strain>
    </source>
</reference>
<dbReference type="Proteomes" id="UP000054321">
    <property type="component" value="Unassembled WGS sequence"/>
</dbReference>
<feature type="non-terminal residue" evidence="2">
    <location>
        <position position="1"/>
    </location>
</feature>
<feature type="domain" description="Heterokaryon incompatibility" evidence="1">
    <location>
        <begin position="32"/>
        <end position="181"/>
    </location>
</feature>
<dbReference type="OrthoDB" id="5362512at2759"/>
<organism evidence="2 3">
    <name type="scientific">Oidiodendron maius (strain Zn)</name>
    <dbReference type="NCBI Taxonomy" id="913774"/>
    <lineage>
        <taxon>Eukaryota</taxon>
        <taxon>Fungi</taxon>
        <taxon>Dikarya</taxon>
        <taxon>Ascomycota</taxon>
        <taxon>Pezizomycotina</taxon>
        <taxon>Leotiomycetes</taxon>
        <taxon>Leotiomycetes incertae sedis</taxon>
        <taxon>Myxotrichaceae</taxon>
        <taxon>Oidiodendron</taxon>
    </lineage>
</organism>
<accession>A0A0C3DCS0</accession>
<keyword evidence="3" id="KW-1185">Reference proteome</keyword>
<evidence type="ECO:0000313" key="3">
    <source>
        <dbReference type="Proteomes" id="UP000054321"/>
    </source>
</evidence>
<dbReference type="EMBL" id="KN832878">
    <property type="protein sequence ID" value="KIM99737.1"/>
    <property type="molecule type" value="Genomic_DNA"/>
</dbReference>
<dbReference type="AlphaFoldDB" id="A0A0C3DCS0"/>
<proteinExistence type="predicted"/>
<evidence type="ECO:0000259" key="1">
    <source>
        <dbReference type="Pfam" id="PF06985"/>
    </source>
</evidence>
<dbReference type="Pfam" id="PF06985">
    <property type="entry name" value="HET"/>
    <property type="match status" value="1"/>
</dbReference>
<dbReference type="PANTHER" id="PTHR33112:SF16">
    <property type="entry name" value="HETEROKARYON INCOMPATIBILITY DOMAIN-CONTAINING PROTEIN"/>
    <property type="match status" value="1"/>
</dbReference>
<dbReference type="PANTHER" id="PTHR33112">
    <property type="entry name" value="DOMAIN PROTEIN, PUTATIVE-RELATED"/>
    <property type="match status" value="1"/>
</dbReference>